<dbReference type="GO" id="GO:0045547">
    <property type="term" value="F:ditrans,polycis-polyprenyl diphosphate synthase [(2E,6E)-farnesyl diphosphate specific] activity"/>
    <property type="evidence" value="ECO:0007669"/>
    <property type="project" value="UniProtKB-EC"/>
</dbReference>
<dbReference type="KEGG" id="goe:100907447"/>
<proteinExistence type="inferred from homology"/>
<evidence type="ECO:0000256" key="3">
    <source>
        <dbReference type="ARBA" id="ARBA00022842"/>
    </source>
</evidence>
<comment type="catalytic activity">
    <reaction evidence="4">
        <text>n isopentenyl diphosphate + (2E,6E)-farnesyl diphosphate = a di-trans,poly-cis-polyprenyl diphosphate + n diphosphate</text>
        <dbReference type="Rhea" id="RHEA:53008"/>
        <dbReference type="Rhea" id="RHEA-COMP:19494"/>
        <dbReference type="ChEBI" id="CHEBI:33019"/>
        <dbReference type="ChEBI" id="CHEBI:128769"/>
        <dbReference type="ChEBI" id="CHEBI:136960"/>
        <dbReference type="ChEBI" id="CHEBI:175763"/>
        <dbReference type="EC" id="2.5.1.87"/>
    </reaction>
</comment>
<dbReference type="CTD" id="79947"/>
<keyword evidence="3" id="KW-0460">Magnesium</keyword>
<dbReference type="PROSITE" id="PS01066">
    <property type="entry name" value="UPP_SYNTHASE"/>
    <property type="match status" value="1"/>
</dbReference>
<reference evidence="7" key="1">
    <citation type="submission" date="2025-08" db="UniProtKB">
        <authorList>
            <consortium name="RefSeq"/>
        </authorList>
    </citation>
    <scope>IDENTIFICATION</scope>
</reference>
<evidence type="ECO:0000256" key="5">
    <source>
        <dbReference type="RuleBase" id="RU363018"/>
    </source>
</evidence>
<dbReference type="Gene3D" id="3.40.1180.10">
    <property type="entry name" value="Decaprenyl diphosphate synthase-like"/>
    <property type="match status" value="1"/>
</dbReference>
<dbReference type="InterPro" id="IPR001441">
    <property type="entry name" value="UPP_synth-like"/>
</dbReference>
<dbReference type="SUPFAM" id="SSF64005">
    <property type="entry name" value="Undecaprenyl diphosphate synthase"/>
    <property type="match status" value="1"/>
</dbReference>
<keyword evidence="6" id="KW-1185">Reference proteome</keyword>
<dbReference type="PANTHER" id="PTHR10291:SF43">
    <property type="entry name" value="DEHYDRODOLICHYL DIPHOSPHATE SYNTHASE COMPLEX SUBUNIT DHDDS"/>
    <property type="match status" value="1"/>
</dbReference>
<keyword evidence="2 5" id="KW-0808">Transferase</keyword>
<gene>
    <name evidence="7" type="primary">LOC100907447</name>
</gene>
<organism evidence="6 7">
    <name type="scientific">Galendromus occidentalis</name>
    <name type="common">western predatory mite</name>
    <dbReference type="NCBI Taxonomy" id="34638"/>
    <lineage>
        <taxon>Eukaryota</taxon>
        <taxon>Metazoa</taxon>
        <taxon>Ecdysozoa</taxon>
        <taxon>Arthropoda</taxon>
        <taxon>Chelicerata</taxon>
        <taxon>Arachnida</taxon>
        <taxon>Acari</taxon>
        <taxon>Parasitiformes</taxon>
        <taxon>Mesostigmata</taxon>
        <taxon>Gamasina</taxon>
        <taxon>Phytoseioidea</taxon>
        <taxon>Phytoseiidae</taxon>
        <taxon>Typhlodrominae</taxon>
        <taxon>Galendromus</taxon>
    </lineage>
</organism>
<protein>
    <recommendedName>
        <fullName evidence="5">Alkyl transferase</fullName>
        <ecNumber evidence="5">2.5.1.-</ecNumber>
    </recommendedName>
</protein>
<dbReference type="GeneID" id="100907447"/>
<sequence>MPMKKADREGLLRNYELSWLQKTAMRILAQGRIPQHVALIMDGNRRYAKQVQRKTIDGHKEGFSKLSEVLFWCRELGVTEVTVYAFSIENFKRTKDEVDALLDLAEEKFRDLLDDHETLVEHQVCIRILGNTSYLPVSLQQLCAELMLKTKDHHKCFVNIALSYTAREEMCTAIEDLLAAASEGLVKPRNFNEALLSSAMYSKDSPDPDLLIRTSGEVRLSDFLLWQTGFTVVEFIPELWPKLNIWQFLGAILHYQWQAIQIVNCSQGFLSDNEIIHEDFDKFIERRRLQKLRDASLGNVEQKPIEDIQ</sequence>
<dbReference type="PANTHER" id="PTHR10291">
    <property type="entry name" value="DEHYDRODOLICHYL DIPHOSPHATE SYNTHASE FAMILY MEMBER"/>
    <property type="match status" value="1"/>
</dbReference>
<comment type="similarity">
    <text evidence="1 5">Belongs to the UPP synthase family.</text>
</comment>
<dbReference type="CDD" id="cd00475">
    <property type="entry name" value="Cis_IPPS"/>
    <property type="match status" value="1"/>
</dbReference>
<dbReference type="Pfam" id="PF01255">
    <property type="entry name" value="Prenyltransf"/>
    <property type="match status" value="1"/>
</dbReference>
<dbReference type="NCBIfam" id="TIGR00055">
    <property type="entry name" value="uppS"/>
    <property type="match status" value="1"/>
</dbReference>
<dbReference type="GO" id="GO:0016094">
    <property type="term" value="P:polyprenol biosynthetic process"/>
    <property type="evidence" value="ECO:0007669"/>
    <property type="project" value="TreeGrafter"/>
</dbReference>
<dbReference type="AlphaFoldDB" id="A0AAJ6VVU6"/>
<dbReference type="HAMAP" id="MF_01139">
    <property type="entry name" value="ISPT"/>
    <property type="match status" value="1"/>
</dbReference>
<evidence type="ECO:0000256" key="1">
    <source>
        <dbReference type="ARBA" id="ARBA00005432"/>
    </source>
</evidence>
<dbReference type="GO" id="GO:0005783">
    <property type="term" value="C:endoplasmic reticulum"/>
    <property type="evidence" value="ECO:0007669"/>
    <property type="project" value="TreeGrafter"/>
</dbReference>
<evidence type="ECO:0000256" key="4">
    <source>
        <dbReference type="ARBA" id="ARBA00047353"/>
    </source>
</evidence>
<accession>A0AAJ6VVU6</accession>
<dbReference type="GO" id="GO:1904423">
    <property type="term" value="C:dehydrodolichyl diphosphate synthase complex"/>
    <property type="evidence" value="ECO:0007669"/>
    <property type="project" value="TreeGrafter"/>
</dbReference>
<name>A0AAJ6VVU6_9ACAR</name>
<dbReference type="InterPro" id="IPR018520">
    <property type="entry name" value="UPP_synth-like_CS"/>
</dbReference>
<dbReference type="EC" id="2.5.1.-" evidence="5"/>
<evidence type="ECO:0000313" key="7">
    <source>
        <dbReference type="RefSeq" id="XP_003739523.1"/>
    </source>
</evidence>
<dbReference type="FunFam" id="3.40.1180.10:FF:000005">
    <property type="entry name" value="Alkyl transferase"/>
    <property type="match status" value="1"/>
</dbReference>
<dbReference type="Proteomes" id="UP000694867">
    <property type="component" value="Unplaced"/>
</dbReference>
<evidence type="ECO:0000313" key="6">
    <source>
        <dbReference type="Proteomes" id="UP000694867"/>
    </source>
</evidence>
<dbReference type="InterPro" id="IPR036424">
    <property type="entry name" value="UPP_synth-like_sf"/>
</dbReference>
<evidence type="ECO:0000256" key="2">
    <source>
        <dbReference type="ARBA" id="ARBA00022679"/>
    </source>
</evidence>
<dbReference type="RefSeq" id="XP_003739523.1">
    <property type="nucleotide sequence ID" value="XM_003739475.2"/>
</dbReference>